<organism evidence="2 3">
    <name type="scientific">Actomonas aquatica</name>
    <dbReference type="NCBI Taxonomy" id="2866162"/>
    <lineage>
        <taxon>Bacteria</taxon>
        <taxon>Pseudomonadati</taxon>
        <taxon>Verrucomicrobiota</taxon>
        <taxon>Opitutia</taxon>
        <taxon>Opitutales</taxon>
        <taxon>Opitutaceae</taxon>
        <taxon>Actomonas</taxon>
    </lineage>
</organism>
<gene>
    <name evidence="2" type="ORF">K1X11_013340</name>
</gene>
<dbReference type="PROSITE" id="PS51257">
    <property type="entry name" value="PROKAR_LIPOPROTEIN"/>
    <property type="match status" value="1"/>
</dbReference>
<dbReference type="RefSeq" id="WP_221032609.1">
    <property type="nucleotide sequence ID" value="NZ_CP139781.1"/>
</dbReference>
<keyword evidence="1" id="KW-0732">Signal</keyword>
<dbReference type="Proteomes" id="UP000738431">
    <property type="component" value="Chromosome"/>
</dbReference>
<proteinExistence type="predicted"/>
<evidence type="ECO:0000313" key="3">
    <source>
        <dbReference type="Proteomes" id="UP000738431"/>
    </source>
</evidence>
<evidence type="ECO:0008006" key="4">
    <source>
        <dbReference type="Google" id="ProtNLM"/>
    </source>
</evidence>
<protein>
    <recommendedName>
        <fullName evidence="4">Lipoprotein SmpA/OmlA domain-containing protein</fullName>
    </recommendedName>
</protein>
<evidence type="ECO:0000256" key="1">
    <source>
        <dbReference type="SAM" id="SignalP"/>
    </source>
</evidence>
<sequence>MTIFRSFCLLSLVSTALLSTGCETAAPTTASTTQVSPAAAAAAANDFPRESMKQLRIGMQKEAVIQLVGKPTDISQKDGEAGPLEVWTYINTLAPRYREVAVEMDETSYVDPITGIERTVLDPRQQMERIERREYFELTFDASNSLVDLNYDLVRSSEI</sequence>
<dbReference type="EMBL" id="CP139781">
    <property type="protein sequence ID" value="WRQ85790.1"/>
    <property type="molecule type" value="Genomic_DNA"/>
</dbReference>
<accession>A0ABZ1C353</accession>
<keyword evidence="3" id="KW-1185">Reference proteome</keyword>
<evidence type="ECO:0000313" key="2">
    <source>
        <dbReference type="EMBL" id="WRQ85790.1"/>
    </source>
</evidence>
<name>A0ABZ1C353_9BACT</name>
<reference evidence="2 3" key="1">
    <citation type="submission" date="2023-12" db="EMBL/GenBank/DDBJ databases">
        <title>Description of an unclassified Opitutus bacterium of Verrucomicrobiota.</title>
        <authorList>
            <person name="Zhang D.-F."/>
        </authorList>
    </citation>
    <scope>NUCLEOTIDE SEQUENCE [LARGE SCALE GENOMIC DNA]</scope>
    <source>
        <strain evidence="2 3">WL0086</strain>
    </source>
</reference>
<feature type="chain" id="PRO_5046920936" description="Lipoprotein SmpA/OmlA domain-containing protein" evidence="1">
    <location>
        <begin position="26"/>
        <end position="159"/>
    </location>
</feature>
<feature type="signal peptide" evidence="1">
    <location>
        <begin position="1"/>
        <end position="25"/>
    </location>
</feature>